<proteinExistence type="predicted"/>
<accession>A0ACB8DWA8</accession>
<reference evidence="1" key="1">
    <citation type="submission" date="2020-05" db="EMBL/GenBank/DDBJ databases">
        <title>Large-scale comparative analyses of tick genomes elucidate their genetic diversity and vector capacities.</title>
        <authorList>
            <person name="Jia N."/>
            <person name="Wang J."/>
            <person name="Shi W."/>
            <person name="Du L."/>
            <person name="Sun Y."/>
            <person name="Zhan W."/>
            <person name="Jiang J."/>
            <person name="Wang Q."/>
            <person name="Zhang B."/>
            <person name="Ji P."/>
            <person name="Sakyi L.B."/>
            <person name="Cui X."/>
            <person name="Yuan T."/>
            <person name="Jiang B."/>
            <person name="Yang W."/>
            <person name="Lam T.T.-Y."/>
            <person name="Chang Q."/>
            <person name="Ding S."/>
            <person name="Wang X."/>
            <person name="Zhu J."/>
            <person name="Ruan X."/>
            <person name="Zhao L."/>
            <person name="Wei J."/>
            <person name="Que T."/>
            <person name="Du C."/>
            <person name="Cheng J."/>
            <person name="Dai P."/>
            <person name="Han X."/>
            <person name="Huang E."/>
            <person name="Gao Y."/>
            <person name="Liu J."/>
            <person name="Shao H."/>
            <person name="Ye R."/>
            <person name="Li L."/>
            <person name="Wei W."/>
            <person name="Wang X."/>
            <person name="Wang C."/>
            <person name="Yang T."/>
            <person name="Huo Q."/>
            <person name="Li W."/>
            <person name="Guo W."/>
            <person name="Chen H."/>
            <person name="Zhou L."/>
            <person name="Ni X."/>
            <person name="Tian J."/>
            <person name="Zhou Y."/>
            <person name="Sheng Y."/>
            <person name="Liu T."/>
            <person name="Pan Y."/>
            <person name="Xia L."/>
            <person name="Li J."/>
            <person name="Zhao F."/>
            <person name="Cao W."/>
        </authorList>
    </citation>
    <scope>NUCLEOTIDE SEQUENCE</scope>
    <source>
        <strain evidence="1">Dsil-2018</strain>
    </source>
</reference>
<gene>
    <name evidence="1" type="ORF">HPB49_005933</name>
</gene>
<sequence length="322" mass="37074">MSAARRGLSREESDVLFELSSDSEDEWAPSDDCDDLLTDLDALSSSEEESPGNASLHTGPSGVTTARPSGSTKNRTIWLANKDNDHNCKPPKFLGEHKVNVHGEFPIEYFLALFPESLMEHIVFQTNLDAVQKGKEHLLFPEGTTKRHNRKERCIIKVLRPFSIEVYNKHMGGVDLMDSMVARYRNDVQNKRGYLRMFYHLLNATVVNAWILWKWDKGNEKTMDHLEFRSGVAKALVYRGEVAQERKRRGRPSESPLRTKKRALFDVCEEKRFDGGGHFPKKTDQKYAQRCRSAFWCSKTRYLCRPCNVPQCPECFESFYTP</sequence>
<keyword evidence="2" id="KW-1185">Reference proteome</keyword>
<name>A0ACB8DWA8_DERSI</name>
<evidence type="ECO:0000313" key="1">
    <source>
        <dbReference type="EMBL" id="KAH7978568.1"/>
    </source>
</evidence>
<dbReference type="Proteomes" id="UP000821865">
    <property type="component" value="Chromosome 1"/>
</dbReference>
<organism evidence="1 2">
    <name type="scientific">Dermacentor silvarum</name>
    <name type="common">Tick</name>
    <dbReference type="NCBI Taxonomy" id="543639"/>
    <lineage>
        <taxon>Eukaryota</taxon>
        <taxon>Metazoa</taxon>
        <taxon>Ecdysozoa</taxon>
        <taxon>Arthropoda</taxon>
        <taxon>Chelicerata</taxon>
        <taxon>Arachnida</taxon>
        <taxon>Acari</taxon>
        <taxon>Parasitiformes</taxon>
        <taxon>Ixodida</taxon>
        <taxon>Ixodoidea</taxon>
        <taxon>Ixodidae</taxon>
        <taxon>Rhipicephalinae</taxon>
        <taxon>Dermacentor</taxon>
    </lineage>
</organism>
<protein>
    <submittedName>
        <fullName evidence="1">Uncharacterized protein</fullName>
    </submittedName>
</protein>
<comment type="caution">
    <text evidence="1">The sequence shown here is derived from an EMBL/GenBank/DDBJ whole genome shotgun (WGS) entry which is preliminary data.</text>
</comment>
<dbReference type="EMBL" id="CM023470">
    <property type="protein sequence ID" value="KAH7978568.1"/>
    <property type="molecule type" value="Genomic_DNA"/>
</dbReference>
<evidence type="ECO:0000313" key="2">
    <source>
        <dbReference type="Proteomes" id="UP000821865"/>
    </source>
</evidence>